<dbReference type="Pfam" id="PF06977">
    <property type="entry name" value="SdiA-regulated"/>
    <property type="match status" value="1"/>
</dbReference>
<keyword evidence="6" id="KW-1185">Reference proteome</keyword>
<sequence length="264" mass="30150">MKNTDLVFINDLSKLNREISGMTIFPNEKIIYAVNDSGNDNTIFQLDLKGKIKKEIRIPNTTNKDWEDLAYDHENNLYVGDFGNNNNDRKDLMIYKISSISSNPMASEISFELEDQKKFPPKKKERNFDIEAMIYWNDNLYLFSKNRSAKFKGVTKLYKIPARPGKHIAKLISSFETCNDSKDCFVSGAAINSDGTKIVLLTYNKLFVLSDYKGDSFFEGTINKIKLNHYSQKEGICFKNDNTLLITDEGSGKAAGNLYEYSLD</sequence>
<evidence type="ECO:0000313" key="5">
    <source>
        <dbReference type="EMBL" id="MFD2564816.1"/>
    </source>
</evidence>
<keyword evidence="3" id="KW-1003">Cell membrane</keyword>
<keyword evidence="4" id="KW-0472">Membrane</keyword>
<evidence type="ECO:0000256" key="2">
    <source>
        <dbReference type="ARBA" id="ARBA00009852"/>
    </source>
</evidence>
<gene>
    <name evidence="5" type="ORF">ACFSR1_19205</name>
</gene>
<dbReference type="Proteomes" id="UP001597319">
    <property type="component" value="Unassembled WGS sequence"/>
</dbReference>
<dbReference type="SUPFAM" id="SSF101898">
    <property type="entry name" value="NHL repeat"/>
    <property type="match status" value="1"/>
</dbReference>
<protein>
    <submittedName>
        <fullName evidence="5">SdiA-regulated domain-containing protein</fullName>
    </submittedName>
</protein>
<evidence type="ECO:0000256" key="1">
    <source>
        <dbReference type="ARBA" id="ARBA00004236"/>
    </source>
</evidence>
<evidence type="ECO:0000256" key="4">
    <source>
        <dbReference type="ARBA" id="ARBA00023136"/>
    </source>
</evidence>
<dbReference type="Gene3D" id="2.120.10.30">
    <property type="entry name" value="TolB, C-terminal domain"/>
    <property type="match status" value="1"/>
</dbReference>
<evidence type="ECO:0000256" key="3">
    <source>
        <dbReference type="ARBA" id="ARBA00022475"/>
    </source>
</evidence>
<dbReference type="InterPro" id="IPR009722">
    <property type="entry name" value="YjiK/CarP"/>
</dbReference>
<accession>A0ABW5LLU0</accession>
<proteinExistence type="inferred from homology"/>
<organism evidence="5 6">
    <name type="scientific">Aquimarina rubra</name>
    <dbReference type="NCBI Taxonomy" id="1920033"/>
    <lineage>
        <taxon>Bacteria</taxon>
        <taxon>Pseudomonadati</taxon>
        <taxon>Bacteroidota</taxon>
        <taxon>Flavobacteriia</taxon>
        <taxon>Flavobacteriales</taxon>
        <taxon>Flavobacteriaceae</taxon>
        <taxon>Aquimarina</taxon>
    </lineage>
</organism>
<dbReference type="InterPro" id="IPR011042">
    <property type="entry name" value="6-blade_b-propeller_TolB-like"/>
</dbReference>
<evidence type="ECO:0000313" key="6">
    <source>
        <dbReference type="Proteomes" id="UP001597319"/>
    </source>
</evidence>
<reference evidence="6" key="1">
    <citation type="journal article" date="2019" name="Int. J. Syst. Evol. Microbiol.">
        <title>The Global Catalogue of Microorganisms (GCM) 10K type strain sequencing project: providing services to taxonomists for standard genome sequencing and annotation.</title>
        <authorList>
            <consortium name="The Broad Institute Genomics Platform"/>
            <consortium name="The Broad Institute Genome Sequencing Center for Infectious Disease"/>
            <person name="Wu L."/>
            <person name="Ma J."/>
        </authorList>
    </citation>
    <scope>NUCLEOTIDE SEQUENCE [LARGE SCALE GENOMIC DNA]</scope>
    <source>
        <strain evidence="6">KCTC 52274</strain>
    </source>
</reference>
<comment type="subcellular location">
    <subcellularLocation>
        <location evidence="1">Cell membrane</location>
    </subcellularLocation>
</comment>
<comment type="similarity">
    <text evidence="2">Belongs to the YjiK family.</text>
</comment>
<comment type="caution">
    <text evidence="5">The sequence shown here is derived from an EMBL/GenBank/DDBJ whole genome shotgun (WGS) entry which is preliminary data.</text>
</comment>
<dbReference type="EMBL" id="JBHULE010000027">
    <property type="protein sequence ID" value="MFD2564816.1"/>
    <property type="molecule type" value="Genomic_DNA"/>
</dbReference>
<name>A0ABW5LLU0_9FLAO</name>
<dbReference type="RefSeq" id="WP_378294673.1">
    <property type="nucleotide sequence ID" value="NZ_JBHULE010000027.1"/>
</dbReference>